<evidence type="ECO:0000256" key="1">
    <source>
        <dbReference type="SAM" id="MobiDB-lite"/>
    </source>
</evidence>
<feature type="compositionally biased region" description="Low complexity" evidence="1">
    <location>
        <begin position="648"/>
        <end position="659"/>
    </location>
</feature>
<dbReference type="Proteomes" id="UP000078512">
    <property type="component" value="Unassembled WGS sequence"/>
</dbReference>
<feature type="transmembrane region" description="Helical" evidence="2">
    <location>
        <begin position="12"/>
        <end position="35"/>
    </location>
</feature>
<feature type="transmembrane region" description="Helical" evidence="2">
    <location>
        <begin position="72"/>
        <end position="95"/>
    </location>
</feature>
<reference evidence="3 4" key="1">
    <citation type="submission" date="2016-05" db="EMBL/GenBank/DDBJ databases">
        <title>Genome sequencing reveals origins of a unique bacterial endosymbiosis in the earliest lineages of terrestrial Fungi.</title>
        <authorList>
            <consortium name="DOE Joint Genome Institute"/>
            <person name="Uehling J."/>
            <person name="Gryganskyi A."/>
            <person name="Hameed K."/>
            <person name="Tschaplinski T."/>
            <person name="Misztal P."/>
            <person name="Wu S."/>
            <person name="Desiro A."/>
            <person name="Vande Pol N."/>
            <person name="Du Z.-Y."/>
            <person name="Zienkiewicz A."/>
            <person name="Zienkiewicz K."/>
            <person name="Morin E."/>
            <person name="Tisserant E."/>
            <person name="Splivallo R."/>
            <person name="Hainaut M."/>
            <person name="Henrissat B."/>
            <person name="Ohm R."/>
            <person name="Kuo A."/>
            <person name="Yan J."/>
            <person name="Lipzen A."/>
            <person name="Nolan M."/>
            <person name="Labutti K."/>
            <person name="Barry K."/>
            <person name="Goldstein A."/>
            <person name="Labbe J."/>
            <person name="Schadt C."/>
            <person name="Tuskan G."/>
            <person name="Grigoriev I."/>
            <person name="Martin F."/>
            <person name="Vilgalys R."/>
            <person name="Bonito G."/>
        </authorList>
    </citation>
    <scope>NUCLEOTIDE SEQUENCE [LARGE SCALE GENOMIC DNA]</scope>
    <source>
        <strain evidence="3 4">AG-77</strain>
    </source>
</reference>
<proteinExistence type="predicted"/>
<protein>
    <submittedName>
        <fullName evidence="3">Uncharacterized protein</fullName>
    </submittedName>
</protein>
<dbReference type="AlphaFoldDB" id="A0A197KFP3"/>
<sequence>MIFSMPFAVSSLAITFIKIILSGTIGAVLTFYVRYSSDQYANSIRWSRIGGLYETTTLLWNSHREIPKRSSIIMAVMIIANVLTLFVTISLGAFVSRTDMASDPTSAVVVTGQFPPESDLSWTDWSSLMQADAGMEDTLVQLLNNTRINPNPLPKTVYAPRKYDYEIPCEETGVVLSDGSKNSSLLYPSPHDNCKVMLVTLPNGKTYSWDAKNATNRLISEGVHMVTAPFSYPNSHNQTIELDPMITAFDGRLCSSDLSHSAHFLSFPKDGVTSSPKTYATRCQYDTDDTFVMTATYIKFAVNRLNDFDNVTTSIMDDVSILPLIQPMRAVINNGTFMTTTYNSTLVNSTLVILTSASTNVDLLMCISISNKPSIANTAGLLCSYIHVTTITTKPQPWDSITPAVFKRFSTNYFDKELNITNKNEITIYHIPSESKDSMDTYSVPQLLKATADATVYLASLGHNVIMNKETGQLYILYDTIESKDAFEVPDPLLIFLLVVSLVCIIFWISSEFLYTAVYNGSLYKVIYEEIKAKDDNTPMLMDCTHNPLAFEGHQVIPDLGEQASFSSLSSQEYGMVVLGNGSTEQPPMQQIPTRQTPILQDMPAQSPLLLSAGPFASASTMMPDSLVSPAFPASTATLVDPAALSRTTTSSYHTETTSPVRHVYSPPIPSRPNVNNGTLPGTSSTRVLSPLHTSTNYISQETPSSPPSLPSTQSSTRIQSPFL</sequence>
<gene>
    <name evidence="3" type="ORF">K457DRAFT_896335</name>
</gene>
<dbReference type="EMBL" id="KV442014">
    <property type="protein sequence ID" value="OAQ35496.1"/>
    <property type="molecule type" value="Genomic_DNA"/>
</dbReference>
<keyword evidence="2" id="KW-0472">Membrane</keyword>
<keyword evidence="2" id="KW-0812">Transmembrane</keyword>
<organism evidence="3 4">
    <name type="scientific">Linnemannia elongata AG-77</name>
    <dbReference type="NCBI Taxonomy" id="1314771"/>
    <lineage>
        <taxon>Eukaryota</taxon>
        <taxon>Fungi</taxon>
        <taxon>Fungi incertae sedis</taxon>
        <taxon>Mucoromycota</taxon>
        <taxon>Mortierellomycotina</taxon>
        <taxon>Mortierellomycetes</taxon>
        <taxon>Mortierellales</taxon>
        <taxon>Mortierellaceae</taxon>
        <taxon>Linnemannia</taxon>
    </lineage>
</organism>
<feature type="compositionally biased region" description="Polar residues" evidence="1">
    <location>
        <begin position="673"/>
        <end position="699"/>
    </location>
</feature>
<feature type="transmembrane region" description="Helical" evidence="2">
    <location>
        <begin position="493"/>
        <end position="515"/>
    </location>
</feature>
<accession>A0A197KFP3</accession>
<dbReference type="OrthoDB" id="2387820at2759"/>
<name>A0A197KFP3_9FUNG</name>
<keyword evidence="2" id="KW-1133">Transmembrane helix</keyword>
<evidence type="ECO:0000256" key="2">
    <source>
        <dbReference type="SAM" id="Phobius"/>
    </source>
</evidence>
<evidence type="ECO:0000313" key="3">
    <source>
        <dbReference type="EMBL" id="OAQ35496.1"/>
    </source>
</evidence>
<keyword evidence="4" id="KW-1185">Reference proteome</keyword>
<evidence type="ECO:0000313" key="4">
    <source>
        <dbReference type="Proteomes" id="UP000078512"/>
    </source>
</evidence>
<feature type="region of interest" description="Disordered" evidence="1">
    <location>
        <begin position="648"/>
        <end position="724"/>
    </location>
</feature>